<comment type="subcellular location">
    <subcellularLocation>
        <location evidence="1">Membrane</location>
        <topology evidence="1">Multi-pass membrane protein</topology>
    </subcellularLocation>
</comment>
<dbReference type="InterPro" id="IPR019372">
    <property type="entry name" value="LHFPL"/>
</dbReference>
<dbReference type="Proteomes" id="UP001162483">
    <property type="component" value="Unassembled WGS sequence"/>
</dbReference>
<reference evidence="7" key="1">
    <citation type="submission" date="2023-05" db="EMBL/GenBank/DDBJ databases">
        <authorList>
            <person name="Stuckert A."/>
        </authorList>
    </citation>
    <scope>NUCLEOTIDE SEQUENCE</scope>
</reference>
<evidence type="ECO:0000256" key="2">
    <source>
        <dbReference type="ARBA" id="ARBA00022692"/>
    </source>
</evidence>
<feature type="transmembrane region" description="Helical" evidence="5">
    <location>
        <begin position="167"/>
        <end position="190"/>
    </location>
</feature>
<dbReference type="PANTHER" id="PTHR12489:SF15">
    <property type="entry name" value="LHFPL TETRASPAN SUBFAMILY MEMBER 1 PROTEIN"/>
    <property type="match status" value="1"/>
</dbReference>
<accession>A0ABN9F8X1</accession>
<evidence type="ECO:0000313" key="7">
    <source>
        <dbReference type="EMBL" id="CAI9593252.1"/>
    </source>
</evidence>
<protein>
    <submittedName>
        <fullName evidence="7">Uncharacterized protein</fullName>
    </submittedName>
</protein>
<feature type="chain" id="PRO_5045867634" evidence="6">
    <location>
        <begin position="21"/>
        <end position="199"/>
    </location>
</feature>
<evidence type="ECO:0000256" key="6">
    <source>
        <dbReference type="SAM" id="SignalP"/>
    </source>
</evidence>
<comment type="caution">
    <text evidence="7">The sequence shown here is derived from an EMBL/GenBank/DDBJ whole genome shotgun (WGS) entry which is preliminary data.</text>
</comment>
<feature type="signal peptide" evidence="6">
    <location>
        <begin position="1"/>
        <end position="20"/>
    </location>
</feature>
<keyword evidence="2 5" id="KW-0812">Transmembrane</keyword>
<proteinExistence type="predicted"/>
<feature type="transmembrane region" description="Helical" evidence="5">
    <location>
        <begin position="79"/>
        <end position="107"/>
    </location>
</feature>
<gene>
    <name evidence="7" type="ORF">SPARVUS_LOCUS11508653</name>
</gene>
<keyword evidence="4 5" id="KW-0472">Membrane</keyword>
<dbReference type="Gene3D" id="1.20.140.150">
    <property type="match status" value="1"/>
</dbReference>
<keyword evidence="8" id="KW-1185">Reference proteome</keyword>
<evidence type="ECO:0000256" key="4">
    <source>
        <dbReference type="ARBA" id="ARBA00023136"/>
    </source>
</evidence>
<keyword evidence="6" id="KW-0732">Signal</keyword>
<dbReference type="EMBL" id="CATNWA010016502">
    <property type="protein sequence ID" value="CAI9593252.1"/>
    <property type="molecule type" value="Genomic_DNA"/>
</dbReference>
<evidence type="ECO:0000256" key="3">
    <source>
        <dbReference type="ARBA" id="ARBA00022989"/>
    </source>
</evidence>
<feature type="transmembrane region" description="Helical" evidence="5">
    <location>
        <begin position="119"/>
        <end position="140"/>
    </location>
</feature>
<dbReference type="PANTHER" id="PTHR12489">
    <property type="entry name" value="LIPOMA HMGIC FUSION PARTNER-LIKE PROTEIN"/>
    <property type="match status" value="1"/>
</dbReference>
<sequence length="199" mass="21485">MSSSLTVLGTLWALLSFLSAATSCTSFFMPYWLYGFQMGKPVSFSTFRRCTYPVQMDEKNTVMLEECGRYASFGAIPSLSWQICTLVIGIGCALLLLVSIASVLGCCLGDLISRMTGRFYGAIQFIGGLLISSGCALYPLGWNSPEIQQACGNTSSQFQLGTCKLGWAYYCTGGGAAVAMLICTWLSCFAGKKKKPSLY</sequence>
<keyword evidence="3 5" id="KW-1133">Transmembrane helix</keyword>
<evidence type="ECO:0000313" key="8">
    <source>
        <dbReference type="Proteomes" id="UP001162483"/>
    </source>
</evidence>
<organism evidence="7 8">
    <name type="scientific">Staurois parvus</name>
    <dbReference type="NCBI Taxonomy" id="386267"/>
    <lineage>
        <taxon>Eukaryota</taxon>
        <taxon>Metazoa</taxon>
        <taxon>Chordata</taxon>
        <taxon>Craniata</taxon>
        <taxon>Vertebrata</taxon>
        <taxon>Euteleostomi</taxon>
        <taxon>Amphibia</taxon>
        <taxon>Batrachia</taxon>
        <taxon>Anura</taxon>
        <taxon>Neobatrachia</taxon>
        <taxon>Ranoidea</taxon>
        <taxon>Ranidae</taxon>
        <taxon>Staurois</taxon>
    </lineage>
</organism>
<dbReference type="Pfam" id="PF10242">
    <property type="entry name" value="L_HMGIC_fpl"/>
    <property type="match status" value="1"/>
</dbReference>
<evidence type="ECO:0000256" key="1">
    <source>
        <dbReference type="ARBA" id="ARBA00004141"/>
    </source>
</evidence>
<evidence type="ECO:0000256" key="5">
    <source>
        <dbReference type="SAM" id="Phobius"/>
    </source>
</evidence>
<name>A0ABN9F8X1_9NEOB</name>